<feature type="region of interest" description="Disordered" evidence="1">
    <location>
        <begin position="73"/>
        <end position="106"/>
    </location>
</feature>
<proteinExistence type="predicted"/>
<dbReference type="EMBL" id="KZ502513">
    <property type="protein sequence ID" value="PKU77352.1"/>
    <property type="molecule type" value="Genomic_DNA"/>
</dbReference>
<reference evidence="2 3" key="1">
    <citation type="journal article" date="2016" name="Sci. Rep.">
        <title>The Dendrobium catenatum Lindl. genome sequence provides insights into polysaccharide synthase, floral development and adaptive evolution.</title>
        <authorList>
            <person name="Zhang G.Q."/>
            <person name="Xu Q."/>
            <person name="Bian C."/>
            <person name="Tsai W.C."/>
            <person name="Yeh C.M."/>
            <person name="Liu K.W."/>
            <person name="Yoshida K."/>
            <person name="Zhang L.S."/>
            <person name="Chang S.B."/>
            <person name="Chen F."/>
            <person name="Shi Y."/>
            <person name="Su Y.Y."/>
            <person name="Zhang Y.Q."/>
            <person name="Chen L.J."/>
            <person name="Yin Y."/>
            <person name="Lin M."/>
            <person name="Huang H."/>
            <person name="Deng H."/>
            <person name="Wang Z.W."/>
            <person name="Zhu S.L."/>
            <person name="Zhao X."/>
            <person name="Deng C."/>
            <person name="Niu S.C."/>
            <person name="Huang J."/>
            <person name="Wang M."/>
            <person name="Liu G.H."/>
            <person name="Yang H.J."/>
            <person name="Xiao X.J."/>
            <person name="Hsiao Y.Y."/>
            <person name="Wu W.L."/>
            <person name="Chen Y.Y."/>
            <person name="Mitsuda N."/>
            <person name="Ohme-Takagi M."/>
            <person name="Luo Y.B."/>
            <person name="Van de Peer Y."/>
            <person name="Liu Z.J."/>
        </authorList>
    </citation>
    <scope>NUCLEOTIDE SEQUENCE [LARGE SCALE GENOMIC DNA]</scope>
    <source>
        <tissue evidence="2">The whole plant</tissue>
    </source>
</reference>
<name>A0A2I0WNW5_9ASPA</name>
<feature type="compositionally biased region" description="Basic residues" evidence="1">
    <location>
        <begin position="97"/>
        <end position="106"/>
    </location>
</feature>
<keyword evidence="3" id="KW-1185">Reference proteome</keyword>
<evidence type="ECO:0000313" key="3">
    <source>
        <dbReference type="Proteomes" id="UP000233837"/>
    </source>
</evidence>
<feature type="region of interest" description="Disordered" evidence="1">
    <location>
        <begin position="27"/>
        <end position="55"/>
    </location>
</feature>
<reference evidence="2 3" key="2">
    <citation type="journal article" date="2017" name="Nature">
        <title>The Apostasia genome and the evolution of orchids.</title>
        <authorList>
            <person name="Zhang G.Q."/>
            <person name="Liu K.W."/>
            <person name="Li Z."/>
            <person name="Lohaus R."/>
            <person name="Hsiao Y.Y."/>
            <person name="Niu S.C."/>
            <person name="Wang J.Y."/>
            <person name="Lin Y.C."/>
            <person name="Xu Q."/>
            <person name="Chen L.J."/>
            <person name="Yoshida K."/>
            <person name="Fujiwara S."/>
            <person name="Wang Z.W."/>
            <person name="Zhang Y.Q."/>
            <person name="Mitsuda N."/>
            <person name="Wang M."/>
            <person name="Liu G.H."/>
            <person name="Pecoraro L."/>
            <person name="Huang H.X."/>
            <person name="Xiao X.J."/>
            <person name="Lin M."/>
            <person name="Wu X.Y."/>
            <person name="Wu W.L."/>
            <person name="Chen Y.Y."/>
            <person name="Chang S.B."/>
            <person name="Sakamoto S."/>
            <person name="Ohme-Takagi M."/>
            <person name="Yagi M."/>
            <person name="Zeng S.J."/>
            <person name="Shen C.Y."/>
            <person name="Yeh C.M."/>
            <person name="Luo Y.B."/>
            <person name="Tsai W.C."/>
            <person name="Van de Peer Y."/>
            <person name="Liu Z.J."/>
        </authorList>
    </citation>
    <scope>NUCLEOTIDE SEQUENCE [LARGE SCALE GENOMIC DNA]</scope>
    <source>
        <tissue evidence="2">The whole plant</tissue>
    </source>
</reference>
<evidence type="ECO:0000313" key="2">
    <source>
        <dbReference type="EMBL" id="PKU77352.1"/>
    </source>
</evidence>
<evidence type="ECO:0000256" key="1">
    <source>
        <dbReference type="SAM" id="MobiDB-lite"/>
    </source>
</evidence>
<accession>A0A2I0WNW5</accession>
<gene>
    <name evidence="2" type="ORF">MA16_Dca011357</name>
</gene>
<sequence length="127" mass="13904">MQAAPASQHRKPSQRWKPVVAPIVPVEAAQVRVPPPPSRKRSAQTEAPLPSASRASVFSRLSYPETIEQTSTLPVAPIPPVPQAVGFDVPSSSTSGLRRRDRRNRNRRLCLAASEVDRQRMAEAVAH</sequence>
<dbReference type="AlphaFoldDB" id="A0A2I0WNW5"/>
<protein>
    <submittedName>
        <fullName evidence="2">Uncharacterized protein</fullName>
    </submittedName>
</protein>
<organism evidence="2 3">
    <name type="scientific">Dendrobium catenatum</name>
    <dbReference type="NCBI Taxonomy" id="906689"/>
    <lineage>
        <taxon>Eukaryota</taxon>
        <taxon>Viridiplantae</taxon>
        <taxon>Streptophyta</taxon>
        <taxon>Embryophyta</taxon>
        <taxon>Tracheophyta</taxon>
        <taxon>Spermatophyta</taxon>
        <taxon>Magnoliopsida</taxon>
        <taxon>Liliopsida</taxon>
        <taxon>Asparagales</taxon>
        <taxon>Orchidaceae</taxon>
        <taxon>Epidendroideae</taxon>
        <taxon>Malaxideae</taxon>
        <taxon>Dendrobiinae</taxon>
        <taxon>Dendrobium</taxon>
    </lineage>
</organism>
<dbReference type="Proteomes" id="UP000233837">
    <property type="component" value="Unassembled WGS sequence"/>
</dbReference>